<dbReference type="GO" id="GO:0005524">
    <property type="term" value="F:ATP binding"/>
    <property type="evidence" value="ECO:0007669"/>
    <property type="project" value="UniProtKB-KW"/>
</dbReference>
<dbReference type="InterPro" id="IPR014001">
    <property type="entry name" value="Helicase_ATP-bd"/>
</dbReference>
<accession>A0A1A8WUV1</accession>
<reference evidence="12" key="1">
    <citation type="submission" date="2016-05" db="EMBL/GenBank/DDBJ databases">
        <authorList>
            <person name="Naeem Raeece"/>
        </authorList>
    </citation>
    <scope>NUCLEOTIDE SEQUENCE [LARGE SCALE GENOMIC DNA]</scope>
</reference>
<dbReference type="Pfam" id="PF00271">
    <property type="entry name" value="Helicase_C"/>
    <property type="match status" value="1"/>
</dbReference>
<dbReference type="Proteomes" id="UP000078560">
    <property type="component" value="Unassembled WGS sequence"/>
</dbReference>
<evidence type="ECO:0000259" key="10">
    <source>
        <dbReference type="PROSITE" id="PS51194"/>
    </source>
</evidence>
<dbReference type="GO" id="GO:0016787">
    <property type="term" value="F:hydrolase activity"/>
    <property type="evidence" value="ECO:0007669"/>
    <property type="project" value="UniProtKB-KW"/>
</dbReference>
<dbReference type="InterPro" id="IPR001650">
    <property type="entry name" value="Helicase_C-like"/>
</dbReference>
<dbReference type="InterPro" id="IPR018982">
    <property type="entry name" value="RQC_domain"/>
</dbReference>
<feature type="compositionally biased region" description="Basic and acidic residues" evidence="8">
    <location>
        <begin position="802"/>
        <end position="824"/>
    </location>
</feature>
<dbReference type="EMBL" id="FLQU01002118">
    <property type="protein sequence ID" value="SBS95636.1"/>
    <property type="molecule type" value="Genomic_DNA"/>
</dbReference>
<feature type="region of interest" description="Disordered" evidence="8">
    <location>
        <begin position="1148"/>
        <end position="1186"/>
    </location>
</feature>
<evidence type="ECO:0000256" key="7">
    <source>
        <dbReference type="ARBA" id="ARBA00034808"/>
    </source>
</evidence>
<dbReference type="EC" id="5.6.2.4" evidence="7"/>
<dbReference type="Pfam" id="PF00270">
    <property type="entry name" value="DEAD"/>
    <property type="match status" value="1"/>
</dbReference>
<dbReference type="SUPFAM" id="SSF52540">
    <property type="entry name" value="P-loop containing nucleoside triphosphate hydrolases"/>
    <property type="match status" value="1"/>
</dbReference>
<dbReference type="InterPro" id="IPR004589">
    <property type="entry name" value="DNA_helicase_ATP-dep_RecQ"/>
</dbReference>
<dbReference type="InterPro" id="IPR010997">
    <property type="entry name" value="HRDC-like_sf"/>
</dbReference>
<organism evidence="11 12">
    <name type="scientific">Plasmodium ovale curtisi</name>
    <dbReference type="NCBI Taxonomy" id="864141"/>
    <lineage>
        <taxon>Eukaryota</taxon>
        <taxon>Sar</taxon>
        <taxon>Alveolata</taxon>
        <taxon>Apicomplexa</taxon>
        <taxon>Aconoidasida</taxon>
        <taxon>Haemosporida</taxon>
        <taxon>Plasmodiidae</taxon>
        <taxon>Plasmodium</taxon>
        <taxon>Plasmodium (Plasmodium)</taxon>
    </lineage>
</organism>
<dbReference type="Gene3D" id="3.40.50.300">
    <property type="entry name" value="P-loop containing nucleotide triphosphate hydrolases"/>
    <property type="match status" value="2"/>
</dbReference>
<evidence type="ECO:0000256" key="4">
    <source>
        <dbReference type="ARBA" id="ARBA00022806"/>
    </source>
</evidence>
<dbReference type="Pfam" id="PF09382">
    <property type="entry name" value="RQC"/>
    <property type="match status" value="1"/>
</dbReference>
<dbReference type="GO" id="GO:0009378">
    <property type="term" value="F:four-way junction helicase activity"/>
    <property type="evidence" value="ECO:0007669"/>
    <property type="project" value="TreeGrafter"/>
</dbReference>
<evidence type="ECO:0000313" key="11">
    <source>
        <dbReference type="EMBL" id="SBS95636.1"/>
    </source>
</evidence>
<dbReference type="NCBIfam" id="TIGR00614">
    <property type="entry name" value="recQ_fam"/>
    <property type="match status" value="1"/>
</dbReference>
<dbReference type="PROSITE" id="PS51192">
    <property type="entry name" value="HELICASE_ATP_BIND_1"/>
    <property type="match status" value="1"/>
</dbReference>
<feature type="compositionally biased region" description="Polar residues" evidence="8">
    <location>
        <begin position="848"/>
        <end position="858"/>
    </location>
</feature>
<dbReference type="InterPro" id="IPR027417">
    <property type="entry name" value="P-loop_NTPase"/>
</dbReference>
<dbReference type="CDD" id="cd17920">
    <property type="entry name" value="DEXHc_RecQ"/>
    <property type="match status" value="1"/>
</dbReference>
<protein>
    <recommendedName>
        <fullName evidence="7">DNA 3'-5' helicase</fullName>
        <ecNumber evidence="7">5.6.2.4</ecNumber>
    </recommendedName>
</protein>
<evidence type="ECO:0000256" key="6">
    <source>
        <dbReference type="ARBA" id="ARBA00034617"/>
    </source>
</evidence>
<dbReference type="SMART" id="SM00490">
    <property type="entry name" value="HELICc"/>
    <property type="match status" value="1"/>
</dbReference>
<feature type="region of interest" description="Disordered" evidence="8">
    <location>
        <begin position="1539"/>
        <end position="1562"/>
    </location>
</feature>
<dbReference type="InterPro" id="IPR011545">
    <property type="entry name" value="DEAD/DEAH_box_helicase_dom"/>
</dbReference>
<comment type="similarity">
    <text evidence="1">Belongs to the helicase family. RecQ subfamily.</text>
</comment>
<dbReference type="PANTHER" id="PTHR13710">
    <property type="entry name" value="DNA HELICASE RECQ FAMILY MEMBER"/>
    <property type="match status" value="1"/>
</dbReference>
<feature type="compositionally biased region" description="Low complexity" evidence="8">
    <location>
        <begin position="1542"/>
        <end position="1559"/>
    </location>
</feature>
<dbReference type="PANTHER" id="PTHR13710:SF120">
    <property type="entry name" value="BIFUNCTIONAL 3'-5' EXONUCLEASE_ATP-DEPENDENT HELICASE WRN"/>
    <property type="match status" value="1"/>
</dbReference>
<feature type="compositionally biased region" description="Polar residues" evidence="8">
    <location>
        <begin position="1255"/>
        <end position="1279"/>
    </location>
</feature>
<evidence type="ECO:0000256" key="3">
    <source>
        <dbReference type="ARBA" id="ARBA00022801"/>
    </source>
</evidence>
<gene>
    <name evidence="11" type="ORF">POVCU2_0097560</name>
</gene>
<keyword evidence="4 11" id="KW-0347">Helicase</keyword>
<dbReference type="FunFam" id="3.40.50.300:FF:002059">
    <property type="entry name" value="ADP-dependent DNA helicase RecQ"/>
    <property type="match status" value="1"/>
</dbReference>
<keyword evidence="3" id="KW-0378">Hydrolase</keyword>
<dbReference type="PROSITE" id="PS51194">
    <property type="entry name" value="HELICASE_CTER"/>
    <property type="match status" value="1"/>
</dbReference>
<dbReference type="GO" id="GO:0000724">
    <property type="term" value="P:double-strand break repair via homologous recombination"/>
    <property type="evidence" value="ECO:0007669"/>
    <property type="project" value="TreeGrafter"/>
</dbReference>
<dbReference type="GO" id="GO:0003676">
    <property type="term" value="F:nucleic acid binding"/>
    <property type="evidence" value="ECO:0007669"/>
    <property type="project" value="InterPro"/>
</dbReference>
<comment type="catalytic activity">
    <reaction evidence="6">
        <text>Couples ATP hydrolysis with the unwinding of duplex DNA by translocating in the 3'-5' direction.</text>
        <dbReference type="EC" id="5.6.2.4"/>
    </reaction>
</comment>
<keyword evidence="5" id="KW-0067">ATP-binding</keyword>
<evidence type="ECO:0000256" key="2">
    <source>
        <dbReference type="ARBA" id="ARBA00022741"/>
    </source>
</evidence>
<evidence type="ECO:0000256" key="5">
    <source>
        <dbReference type="ARBA" id="ARBA00022840"/>
    </source>
</evidence>
<dbReference type="InterPro" id="IPR036388">
    <property type="entry name" value="WH-like_DNA-bd_sf"/>
</dbReference>
<sequence length="1650" mass="188606">MVHIWIGLEKKEQKENATDAVCEKGDTHCDEKAAISVMERLQPLLHSSLFSTQAASPLKPLLHSSLFSTQASSPLKPLLHSSLFSTQAASPLKPLLHSGRFSAYAIFKPDPGVHIARSSVAAFVPYSRALSPLTLAASLPMLKYVEVTRSSEGEGQSDGEEKFELSVEEMRKKMEVAQKKHFGYKNLKDFQVEAVHAAFHKRDSFIVMATGMGKSLCYQIPSLMKEAKKKITVVISPLISLMKDQVDGLNRKKISSVFLGSGQKMSNENVVTEIKQGIYNIVYCSPEYALNNKNFFTILKKRILVLAIDEVHCMSEWGHDFRPSYRKLNELRNILKGIPIMCLTATCTKDVQSDILKNLNFDLNKCLIKRSSVNKTNLFYSVREKTNIYDDLRYILDIPLKKCIQRSNRFVDNSKICPYNSTLIYVNTKKECEGIYDFLNERGLSVKMYHGDLTNEEKKESHEKFLKDEIQIVIATVAFGMGIDKPDIRRIIHYGFSKSLEAYVQQVGRAGRDNSDAEAILFFHINDESKIKNIILREYTANRLIETNFSRVDHIINMFTQASDYAYSTLCRRKKIYDYFDEKPQTCEDINIFNNNDNHGICFYVQKYDTFLCNKCDNCTHEIAEIRKKEKGSSITSESVRNSGGTFLSLLPPDTVTDLTNELKILLSCISSLNGKTGISTICKILVKSKEANILKKNYQNLKEYGEGTHKSTNWWSSFMKVARNDHYIKETLNFSNDISYISIGITTKGENFIKGENKYVIKLPFFLMNTDKKNKKGKGKGNNKLEPSSGKDLQWKKGHKKDIPNERDKEDNFESVEYEHGKWESTLGDNEGNPSEGENRSDDYISANGQSNHPIQNRPLQNMGKIGLVHGASAIRPAYTGTEQGKGLPEGKYDYFNVDRDKLLKEYADKDGKLTNAKINDSLMKIVLRTRMLEARRQNIPPFQLISDQPLKDICCKRLTVVHLIRKHVDNISPICPNSFLEKIASGVRGFCLLHDLETNININGNASLPDGRSNTSKDSSLKKFTNLIAPLSYDQGGQSGERSQTRGVNRLQIDGGRIEGRNVHHDQERNFHYDQERNFHYDQERNVHYDQQKNVHHDQQRNVHYDQQRNFHYDQQRNFHYDQQRNFHYDQQRNFQFARGGDRYSICHGSREGDNRDRPNPHGDFEPGNYDANKGDSCDQVGGNNYSQFRGNSYSQFRGSSYGQFRGSGYSQFMGRDCYSQCRGSTYDHYKGSSYGQFRGNDGYSGGEETKSCRSSYFNNNNRKNAMQTSMSNSKYDNGQERDHGEDEEGDAYRNRDTHRYNPRCSQGNIQAYRDNYNNVDDEGRNGNSDTCLDKENINHCGNSVESRNVWSTDHTVNEPVDSRMDECSVKTNYNCRSTDNFREGEMKSCEINRKDEVYSQKDEYRHNDFDRYTPSGNMKNEYDKEKITTLNTLRYQTNDPIEREKLLGEIGNNLSKYIHDDFMFIDEMQKIEFNGKNTNLGNSTVYDGKGDLSNFTYEGDLKQREQITSEWHMDASSTMANTEQKSRVPTHLKLSDNFTSASSTSSTTAQRNNSSSENVWARGGAPLIGVNVGPISNVSRNDLSSIVGTSKYLDEKNINVANEKKKKFDLIESFSYDNSKNYEENMLIQSTNAGNAPIFRDLKKRKF</sequence>
<evidence type="ECO:0000256" key="1">
    <source>
        <dbReference type="ARBA" id="ARBA00005446"/>
    </source>
</evidence>
<dbReference type="SUPFAM" id="SSF47819">
    <property type="entry name" value="HRDC-like"/>
    <property type="match status" value="1"/>
</dbReference>
<feature type="region of interest" description="Disordered" evidence="8">
    <location>
        <begin position="1246"/>
        <end position="1308"/>
    </location>
</feature>
<feature type="domain" description="Helicase ATP-binding" evidence="9">
    <location>
        <begin position="195"/>
        <end position="365"/>
    </location>
</feature>
<feature type="compositionally biased region" description="Basic and acidic residues" evidence="8">
    <location>
        <begin position="1280"/>
        <end position="1302"/>
    </location>
</feature>
<dbReference type="InterPro" id="IPR036390">
    <property type="entry name" value="WH_DNA-bd_sf"/>
</dbReference>
<feature type="domain" description="Helicase C-terminal" evidence="10">
    <location>
        <begin position="409"/>
        <end position="555"/>
    </location>
</feature>
<dbReference type="SMART" id="SM00487">
    <property type="entry name" value="DEXDc"/>
    <property type="match status" value="1"/>
</dbReference>
<dbReference type="GO" id="GO:0005737">
    <property type="term" value="C:cytoplasm"/>
    <property type="evidence" value="ECO:0007669"/>
    <property type="project" value="TreeGrafter"/>
</dbReference>
<evidence type="ECO:0000256" key="8">
    <source>
        <dbReference type="SAM" id="MobiDB-lite"/>
    </source>
</evidence>
<dbReference type="Gene3D" id="1.10.10.10">
    <property type="entry name" value="Winged helix-like DNA-binding domain superfamily/Winged helix DNA-binding domain"/>
    <property type="match status" value="1"/>
</dbReference>
<feature type="compositionally biased region" description="Basic and acidic residues" evidence="8">
    <location>
        <begin position="1151"/>
        <end position="1167"/>
    </location>
</feature>
<name>A0A1A8WUV1_PLAOA</name>
<dbReference type="SMART" id="SM00956">
    <property type="entry name" value="RQC"/>
    <property type="match status" value="1"/>
</dbReference>
<feature type="region of interest" description="Disordered" evidence="8">
    <location>
        <begin position="773"/>
        <end position="858"/>
    </location>
</feature>
<dbReference type="GO" id="GO:0005634">
    <property type="term" value="C:nucleus"/>
    <property type="evidence" value="ECO:0007669"/>
    <property type="project" value="TreeGrafter"/>
</dbReference>
<dbReference type="GO" id="GO:0006260">
    <property type="term" value="P:DNA replication"/>
    <property type="evidence" value="ECO:0007669"/>
    <property type="project" value="InterPro"/>
</dbReference>
<evidence type="ECO:0000259" key="9">
    <source>
        <dbReference type="PROSITE" id="PS51192"/>
    </source>
</evidence>
<dbReference type="GO" id="GO:0005694">
    <property type="term" value="C:chromosome"/>
    <property type="evidence" value="ECO:0007669"/>
    <property type="project" value="TreeGrafter"/>
</dbReference>
<evidence type="ECO:0000313" key="12">
    <source>
        <dbReference type="Proteomes" id="UP000078560"/>
    </source>
</evidence>
<keyword evidence="2" id="KW-0547">Nucleotide-binding</keyword>
<dbReference type="GO" id="GO:0043138">
    <property type="term" value="F:3'-5' DNA helicase activity"/>
    <property type="evidence" value="ECO:0007669"/>
    <property type="project" value="UniProtKB-EC"/>
</dbReference>
<proteinExistence type="inferred from homology"/>
<dbReference type="SUPFAM" id="SSF46785">
    <property type="entry name" value="Winged helix' DNA-binding domain"/>
    <property type="match status" value="1"/>
</dbReference>